<evidence type="ECO:0000313" key="3">
    <source>
        <dbReference type="Proteomes" id="UP000245638"/>
    </source>
</evidence>
<evidence type="ECO:0000313" key="2">
    <source>
        <dbReference type="EMBL" id="PVU74217.1"/>
    </source>
</evidence>
<dbReference type="Proteomes" id="UP000245638">
    <property type="component" value="Unassembled WGS sequence"/>
</dbReference>
<dbReference type="EMBL" id="QEFD01000232">
    <property type="protein sequence ID" value="PVU74217.1"/>
    <property type="molecule type" value="Genomic_DNA"/>
</dbReference>
<dbReference type="AlphaFoldDB" id="A0A2T9X2A6"/>
<organism evidence="2 3">
    <name type="scientific">Acidianus hospitalis</name>
    <dbReference type="NCBI Taxonomy" id="563177"/>
    <lineage>
        <taxon>Archaea</taxon>
        <taxon>Thermoproteota</taxon>
        <taxon>Thermoprotei</taxon>
        <taxon>Sulfolobales</taxon>
        <taxon>Sulfolobaceae</taxon>
        <taxon>Acidianus</taxon>
    </lineage>
</organism>
<sequence>MRQRGKKYYVYLIEKDKDGNVRERYIGPLDKIIETYLNVGLGALTRPLWARRDLNPRPLGLSPRL</sequence>
<evidence type="ECO:0000259" key="1">
    <source>
        <dbReference type="Pfam" id="PF07935"/>
    </source>
</evidence>
<gene>
    <name evidence="2" type="ORF">DDW13_08500</name>
</gene>
<feature type="domain" description="ORF D-335-like" evidence="1">
    <location>
        <begin position="1"/>
        <end position="56"/>
    </location>
</feature>
<dbReference type="InterPro" id="IPR012922">
    <property type="entry name" value="ORF_D-335"/>
</dbReference>
<protein>
    <submittedName>
        <fullName evidence="2">Integrase</fullName>
    </submittedName>
</protein>
<proteinExistence type="predicted"/>
<dbReference type="Pfam" id="PF07935">
    <property type="entry name" value="SSV1_ORF_D-335"/>
    <property type="match status" value="1"/>
</dbReference>
<comment type="caution">
    <text evidence="2">The sequence shown here is derived from an EMBL/GenBank/DDBJ whole genome shotgun (WGS) entry which is preliminary data.</text>
</comment>
<name>A0A2T9X2A6_9CREN</name>
<accession>A0A2T9X2A6</accession>
<reference evidence="2 3" key="1">
    <citation type="journal article" date="2015" name="Appl. Environ. Microbiol.">
        <title>Nanoarchaeota, Their Sulfolobales Host, and Nanoarchaeota Virus Distribution across Yellowstone National Park Hot Springs.</title>
        <authorList>
            <person name="Munson-McGee J.H."/>
            <person name="Field E.K."/>
            <person name="Bateson M."/>
            <person name="Rooney C."/>
            <person name="Stepanauskas R."/>
            <person name="Young M.J."/>
        </authorList>
    </citation>
    <scope>NUCLEOTIDE SEQUENCE [LARGE SCALE GENOMIC DNA]</scope>
    <source>
        <strain evidence="2">SCGC AC-742_N10</strain>
    </source>
</reference>